<gene>
    <name evidence="1" type="ORF">P186_0330</name>
</gene>
<proteinExistence type="predicted"/>
<accession>G7VFX8</accession>
<dbReference type="EMBL" id="CP003098">
    <property type="protein sequence ID" value="AET31785.1"/>
    <property type="molecule type" value="Genomic_DNA"/>
</dbReference>
<dbReference type="BioCyc" id="PSP1104324:GJSN-319-MONOMER"/>
<name>G7VFX8_9CREN</name>
<organism evidence="1 2">
    <name type="scientific">Pyrobaculum ferrireducens</name>
    <dbReference type="NCBI Taxonomy" id="1104324"/>
    <lineage>
        <taxon>Archaea</taxon>
        <taxon>Thermoproteota</taxon>
        <taxon>Thermoprotei</taxon>
        <taxon>Thermoproteales</taxon>
        <taxon>Thermoproteaceae</taxon>
        <taxon>Pyrobaculum</taxon>
    </lineage>
</organism>
<evidence type="ECO:0000313" key="2">
    <source>
        <dbReference type="Proteomes" id="UP000005867"/>
    </source>
</evidence>
<reference evidence="1 2" key="1">
    <citation type="journal article" date="2012" name="J. Bacteriol.">
        <title>Complete genome sequence of strain 1860, a crenarchaeon of the genus pyrobaculum able to grow with various electron acceptors.</title>
        <authorList>
            <person name="Mardanov A.V."/>
            <person name="Gumerov V.M."/>
            <person name="Slobodkina G.B."/>
            <person name="Beletsky A.V."/>
            <person name="Bonch-Osmolovskaya E.A."/>
            <person name="Ravin N.V."/>
            <person name="Skryabin K.G."/>
        </authorList>
    </citation>
    <scope>NUCLEOTIDE SEQUENCE [LARGE SCALE GENOMIC DNA]</scope>
    <source>
        <strain evidence="1 2">1860</strain>
    </source>
</reference>
<dbReference type="AlphaFoldDB" id="G7VFX8"/>
<keyword evidence="2" id="KW-1185">Reference proteome</keyword>
<dbReference type="HOGENOM" id="CLU_3057274_0_0_2"/>
<evidence type="ECO:0000313" key="1">
    <source>
        <dbReference type="EMBL" id="AET31785.1"/>
    </source>
</evidence>
<protein>
    <submittedName>
        <fullName evidence="1">Uncharacterized protein</fullName>
    </submittedName>
</protein>
<sequence length="53" mass="5758">MAVLCDVGVCLEYLAPACFVYRVGLFSGVCFVDVMRASGHYGLVIATWRADVL</sequence>
<dbReference type="KEGG" id="pyr:P186_0330"/>
<dbReference type="Proteomes" id="UP000005867">
    <property type="component" value="Chromosome"/>
</dbReference>